<dbReference type="SUPFAM" id="SSF52317">
    <property type="entry name" value="Class I glutamine amidotransferase-like"/>
    <property type="match status" value="1"/>
</dbReference>
<feature type="domain" description="Aerotolerance regulator N-terminal" evidence="2">
    <location>
        <begin position="7"/>
        <end position="80"/>
    </location>
</feature>
<dbReference type="InterPro" id="IPR025297">
    <property type="entry name" value="DUF4159"/>
</dbReference>
<dbReference type="CDD" id="cd03143">
    <property type="entry name" value="A4_beta-galactosidase_middle_domain"/>
    <property type="match status" value="1"/>
</dbReference>
<keyword evidence="1" id="KW-0472">Membrane</keyword>
<evidence type="ECO:0000256" key="1">
    <source>
        <dbReference type="SAM" id="Phobius"/>
    </source>
</evidence>
<dbReference type="RefSeq" id="WP_106710496.1">
    <property type="nucleotide sequence ID" value="NZ_PGGO01000004.1"/>
</dbReference>
<organism evidence="4 5">
    <name type="scientific">Phyllobacterium brassicacearum</name>
    <dbReference type="NCBI Taxonomy" id="314235"/>
    <lineage>
        <taxon>Bacteria</taxon>
        <taxon>Pseudomonadati</taxon>
        <taxon>Pseudomonadota</taxon>
        <taxon>Alphaproteobacteria</taxon>
        <taxon>Hyphomicrobiales</taxon>
        <taxon>Phyllobacteriaceae</taxon>
        <taxon>Phyllobacterium</taxon>
    </lineage>
</organism>
<dbReference type="PANTHER" id="PTHR37464">
    <property type="entry name" value="BLL2463 PROTEIN"/>
    <property type="match status" value="1"/>
</dbReference>
<keyword evidence="5" id="KW-1185">Reference proteome</keyword>
<feature type="domain" description="DUF4159" evidence="3">
    <location>
        <begin position="706"/>
        <end position="924"/>
    </location>
</feature>
<feature type="transmembrane region" description="Helical" evidence="1">
    <location>
        <begin position="663"/>
        <end position="680"/>
    </location>
</feature>
<dbReference type="Gene3D" id="3.40.50.12140">
    <property type="entry name" value="Domain of unknown function DUF4159"/>
    <property type="match status" value="1"/>
</dbReference>
<dbReference type="Pfam" id="PF07584">
    <property type="entry name" value="BatA"/>
    <property type="match status" value="1"/>
</dbReference>
<dbReference type="InterPro" id="IPR029062">
    <property type="entry name" value="Class_I_gatase-like"/>
</dbReference>
<sequence length="944" mass="101840">MSALPLAFGAPAILLSLIILPLIWWLLRVTPPRPIREVFPPLKILAQLLKKEETPNKSPWWLTLLRLLLAALVILALSEPVWNPRPETLTGKEPVAIVLDNGWSSNEEWNARKETAERLIADAAQSGALIYILGTAEKANADIGPFEANAALERLRALTVRPIPVDRQAAFARLRTALANISGTRIAYLNDGVDTPQSAEALKSLEGTGIASMIWYEPSISSLVAIRQAVNNANGLTVRAVRPVNDRGQSGVTIGAFDEKGRRIAETGLVFTAGEATAEAVISAPYELRNDFHTLRVDGTAQAGGTYLIDDNNKRRRVALLSGSEADISQPLLSPLYYISRALEPFADLLRPRNAELVRAVPELLEQKPSVVIMADIGKLPAETEQILSDWINKGGTLVRFAGPRLAGNSELDPLLPVTLRRGERSLGGTLSWKESQPVAAFPENGPFGGLPTPQDVTVTRQVLAEPSADLYDKSWANLADGTPLVTGEARQRGQLVLFHVTPEATWSNLPISGSFVDMLHRIISLSNSSGPTSNDTRESGSAVLPPYLTLSAEGTLVPPNGDTKPLLIRSGTSPEVSFDNPPGFYGVEDAMMAFNLFKPDGEIKPLIRPDLTIPVMTARYAVDESVPLRGPLFALASLLLALDAIAILWLGGHLRRRFRPTATAASLVILTLAAIAGFGPSPALAQQNDSKPGDQFVLEAVNATHLAYVITGDRAVDDVSKAGLSGLSRALTDSTALEPGEPIGVNPATDELAFFPLIYWPIDAAARMPSPEAIAKIDAYMQQGGTVLFDTRDQDAAAINFENSTTPANQRLRDILAGLNIPPLEPVPSDHVLTKSFYILQDFPGRYRGSPLWVQASLSTETRADRPVRAGDGVTPIMITGNDLAGAWAINADGSPILPTIPNDPMQRTYAYRTGINIVMYMLTGNYKSDQVHVPDILERLGN</sequence>
<feature type="transmembrane region" description="Helical" evidence="1">
    <location>
        <begin position="6"/>
        <end position="27"/>
    </location>
</feature>
<dbReference type="InterPro" id="IPR011933">
    <property type="entry name" value="Double_TM_dom"/>
</dbReference>
<comment type="caution">
    <text evidence="4">The sequence shown here is derived from an EMBL/GenBank/DDBJ whole genome shotgun (WGS) entry which is preliminary data.</text>
</comment>
<name>A0A2P7BTC1_9HYPH</name>
<gene>
    <name evidence="4" type="ORF">CU102_07560</name>
</gene>
<dbReference type="OrthoDB" id="9773014at2"/>
<keyword evidence="1" id="KW-0812">Transmembrane</keyword>
<dbReference type="PANTHER" id="PTHR37464:SF1">
    <property type="entry name" value="BLL2463 PROTEIN"/>
    <property type="match status" value="1"/>
</dbReference>
<protein>
    <submittedName>
        <fullName evidence="4">RNA-binding protein</fullName>
    </submittedName>
</protein>
<dbReference type="AlphaFoldDB" id="A0A2P7BTC1"/>
<dbReference type="EMBL" id="PGGO01000004">
    <property type="protein sequence ID" value="PSH69642.1"/>
    <property type="molecule type" value="Genomic_DNA"/>
</dbReference>
<evidence type="ECO:0000259" key="2">
    <source>
        <dbReference type="Pfam" id="PF07584"/>
    </source>
</evidence>
<feature type="transmembrane region" description="Helical" evidence="1">
    <location>
        <begin position="60"/>
        <end position="78"/>
    </location>
</feature>
<proteinExistence type="predicted"/>
<dbReference type="InterPro" id="IPR024163">
    <property type="entry name" value="Aerotolerance_reg_N"/>
</dbReference>
<evidence type="ECO:0000313" key="5">
    <source>
        <dbReference type="Proteomes" id="UP000241444"/>
    </source>
</evidence>
<reference evidence="5" key="1">
    <citation type="submission" date="2017-11" db="EMBL/GenBank/DDBJ databases">
        <authorList>
            <person name="Kuznetsova I."/>
            <person name="Sazanova A."/>
            <person name="Chirak E."/>
            <person name="Safronova V."/>
            <person name="Willems A."/>
        </authorList>
    </citation>
    <scope>NUCLEOTIDE SEQUENCE [LARGE SCALE GENOMIC DNA]</scope>
    <source>
        <strain evidence="5">STM 196</strain>
    </source>
</reference>
<dbReference type="Pfam" id="PF13709">
    <property type="entry name" value="DUF4159"/>
    <property type="match status" value="1"/>
</dbReference>
<evidence type="ECO:0000259" key="3">
    <source>
        <dbReference type="Pfam" id="PF13709"/>
    </source>
</evidence>
<accession>A0A2P7BTC1</accession>
<dbReference type="Proteomes" id="UP000241444">
    <property type="component" value="Unassembled WGS sequence"/>
</dbReference>
<feature type="transmembrane region" description="Helical" evidence="1">
    <location>
        <begin position="633"/>
        <end position="651"/>
    </location>
</feature>
<keyword evidence="1" id="KW-1133">Transmembrane helix</keyword>
<dbReference type="Gene3D" id="3.40.50.880">
    <property type="match status" value="1"/>
</dbReference>
<evidence type="ECO:0000313" key="4">
    <source>
        <dbReference type="EMBL" id="PSH69642.1"/>
    </source>
</evidence>
<dbReference type="NCBIfam" id="TIGR02226">
    <property type="entry name" value="two_anch"/>
    <property type="match status" value="1"/>
</dbReference>